<evidence type="ECO:0000256" key="4">
    <source>
        <dbReference type="ARBA" id="ARBA00022475"/>
    </source>
</evidence>
<feature type="transmembrane region" description="Helical" evidence="9">
    <location>
        <begin position="317"/>
        <end position="344"/>
    </location>
</feature>
<feature type="transmembrane region" description="Helical" evidence="9">
    <location>
        <begin position="37"/>
        <end position="59"/>
    </location>
</feature>
<feature type="transmembrane region" description="Helical" evidence="9">
    <location>
        <begin position="12"/>
        <end position="31"/>
    </location>
</feature>
<dbReference type="PANTHER" id="PTHR31686">
    <property type="match status" value="1"/>
</dbReference>
<evidence type="ECO:0000256" key="7">
    <source>
        <dbReference type="ARBA" id="ARBA00023136"/>
    </source>
</evidence>
<feature type="transmembrane region" description="Helical" evidence="9">
    <location>
        <begin position="80"/>
        <end position="104"/>
    </location>
</feature>
<dbReference type="PANTHER" id="PTHR31686:SF1">
    <property type="entry name" value="SULFITE EFFLUX PUMP SSU1"/>
    <property type="match status" value="1"/>
</dbReference>
<proteinExistence type="inferred from homology"/>
<dbReference type="CDD" id="cd09320">
    <property type="entry name" value="TDT_like_2"/>
    <property type="match status" value="1"/>
</dbReference>
<keyword evidence="6 9" id="KW-1133">Transmembrane helix</keyword>
<evidence type="ECO:0000256" key="9">
    <source>
        <dbReference type="SAM" id="Phobius"/>
    </source>
</evidence>
<gene>
    <name evidence="10" type="ORF">GII30_21885</name>
</gene>
<reference evidence="10" key="1">
    <citation type="journal article" date="2021" name="Nat. Microbiol.">
        <title>Cocultivation of an ultrasmall environmental parasitic bacterium with lytic ability against bacteria associated with wastewater foams.</title>
        <authorList>
            <person name="Batinovic S."/>
            <person name="Rose J.J.A."/>
            <person name="Ratcliffe J."/>
            <person name="Seviour R.J."/>
            <person name="Petrovski S."/>
        </authorList>
    </citation>
    <scope>NUCLEOTIDE SEQUENCE</scope>
    <source>
        <strain evidence="10">CON44</strain>
    </source>
</reference>
<evidence type="ECO:0000256" key="8">
    <source>
        <dbReference type="SAM" id="MobiDB-lite"/>
    </source>
</evidence>
<keyword evidence="4" id="KW-1003">Cell membrane</keyword>
<organism evidence="10">
    <name type="scientific">Gordonia amarae</name>
    <dbReference type="NCBI Taxonomy" id="36821"/>
    <lineage>
        <taxon>Bacteria</taxon>
        <taxon>Bacillati</taxon>
        <taxon>Actinomycetota</taxon>
        <taxon>Actinomycetes</taxon>
        <taxon>Mycobacteriales</taxon>
        <taxon>Gordoniaceae</taxon>
        <taxon>Gordonia</taxon>
    </lineage>
</organism>
<feature type="transmembrane region" description="Helical" evidence="9">
    <location>
        <begin position="251"/>
        <end position="279"/>
    </location>
</feature>
<dbReference type="GO" id="GO:0055085">
    <property type="term" value="P:transmembrane transport"/>
    <property type="evidence" value="ECO:0007669"/>
    <property type="project" value="InterPro"/>
</dbReference>
<dbReference type="RefSeq" id="WP_005184206.1">
    <property type="nucleotide sequence ID" value="NZ_CP045804.1"/>
</dbReference>
<dbReference type="AlphaFoldDB" id="A0A857MG10"/>
<feature type="transmembrane region" description="Helical" evidence="9">
    <location>
        <begin position="291"/>
        <end position="311"/>
    </location>
</feature>
<comment type="subcellular location">
    <subcellularLocation>
        <location evidence="1">Cell membrane</location>
        <topology evidence="1">Multi-pass membrane protein</topology>
    </subcellularLocation>
</comment>
<accession>A0A857MG10</accession>
<feature type="region of interest" description="Disordered" evidence="8">
    <location>
        <begin position="350"/>
        <end position="371"/>
    </location>
</feature>
<evidence type="ECO:0000313" key="10">
    <source>
        <dbReference type="EMBL" id="QHN41454.1"/>
    </source>
</evidence>
<feature type="transmembrane region" description="Helical" evidence="9">
    <location>
        <begin position="110"/>
        <end position="133"/>
    </location>
</feature>
<keyword evidence="7 9" id="KW-0472">Membrane</keyword>
<protein>
    <submittedName>
        <fullName evidence="10">C4-dicarboxylate ABC transporter</fullName>
    </submittedName>
</protein>
<feature type="transmembrane region" description="Helical" evidence="9">
    <location>
        <begin position="145"/>
        <end position="168"/>
    </location>
</feature>
<dbReference type="Gene3D" id="1.50.10.150">
    <property type="entry name" value="Voltage-dependent anion channel"/>
    <property type="match status" value="1"/>
</dbReference>
<feature type="transmembrane region" description="Helical" evidence="9">
    <location>
        <begin position="180"/>
        <end position="199"/>
    </location>
</feature>
<dbReference type="InterPro" id="IPR051629">
    <property type="entry name" value="Sulfite_efflux_TDT"/>
</dbReference>
<sequence length="371" mass="38456">MRNTAPEYGPNWFTSVMGTGIVAVAITGLPFDLPGGHVVAVAFWLAAVGLLAAVCTVMIRRLRDDAVLPLRHLDDPVLAHFYGAPPMAILTVGASTMTAGPTIIGPDAATIVGAACWILGTALGLLSAVAIPYRMITSHTVADDAASGGWLVSVVPPMVSAATGAALVKHLPEGQFQETMLLACYGLFGLTAVAGFLMLNQLWHRIIRHGLPAAGSVPTLWIGLGFLGQSITAVHHLGEVAPGVAGDYGHALSMFALCYGVPVWGFTMFWLALVSALTLRQFRDGLPFAPTWWSFTFPVGTVVTGTGALAGETGLTAFAVAAGLLLVVLIAGWTAAVVATAALFRGAGQTQPSPYPSGPPRLPGHARFQTS</sequence>
<keyword evidence="3" id="KW-0813">Transport</keyword>
<feature type="compositionally biased region" description="Pro residues" evidence="8">
    <location>
        <begin position="353"/>
        <end position="362"/>
    </location>
</feature>
<keyword evidence="5 9" id="KW-0812">Transmembrane</keyword>
<comment type="similarity">
    <text evidence="2">Belongs to the tellurite-resistance/dicarboxylate transporter (TDT) family.</text>
</comment>
<name>A0A857MG10_9ACTN</name>
<dbReference type="GO" id="GO:0005886">
    <property type="term" value="C:plasma membrane"/>
    <property type="evidence" value="ECO:0007669"/>
    <property type="project" value="UniProtKB-SubCell"/>
</dbReference>
<evidence type="ECO:0000256" key="5">
    <source>
        <dbReference type="ARBA" id="ARBA00022692"/>
    </source>
</evidence>
<dbReference type="InterPro" id="IPR004695">
    <property type="entry name" value="SLAC1/Mae1/Ssu1/TehA"/>
</dbReference>
<evidence type="ECO:0000256" key="6">
    <source>
        <dbReference type="ARBA" id="ARBA00022989"/>
    </source>
</evidence>
<feature type="transmembrane region" description="Helical" evidence="9">
    <location>
        <begin position="211"/>
        <end position="231"/>
    </location>
</feature>
<dbReference type="EMBL" id="CP045810">
    <property type="protein sequence ID" value="QHN41454.1"/>
    <property type="molecule type" value="Genomic_DNA"/>
</dbReference>
<dbReference type="InterPro" id="IPR038665">
    <property type="entry name" value="Voltage-dep_anion_channel_sf"/>
</dbReference>
<evidence type="ECO:0000256" key="1">
    <source>
        <dbReference type="ARBA" id="ARBA00004651"/>
    </source>
</evidence>
<dbReference type="Pfam" id="PF03595">
    <property type="entry name" value="SLAC1"/>
    <property type="match status" value="1"/>
</dbReference>
<evidence type="ECO:0000256" key="2">
    <source>
        <dbReference type="ARBA" id="ARBA00008566"/>
    </source>
</evidence>
<evidence type="ECO:0000256" key="3">
    <source>
        <dbReference type="ARBA" id="ARBA00022448"/>
    </source>
</evidence>